<feature type="transmembrane region" description="Helical" evidence="4">
    <location>
        <begin position="113"/>
        <end position="138"/>
    </location>
</feature>
<reference evidence="6" key="3">
    <citation type="submission" date="2021-08" db="EMBL/GenBank/DDBJ databases">
        <authorList>
            <person name="Tani A."/>
            <person name="Ola A."/>
            <person name="Ogura Y."/>
            <person name="Katsura K."/>
            <person name="Hayashi T."/>
        </authorList>
    </citation>
    <scope>NUCLEOTIDE SEQUENCE</scope>
    <source>
        <strain evidence="6">DSM 22415</strain>
    </source>
</reference>
<dbReference type="InterPro" id="IPR036259">
    <property type="entry name" value="MFS_trans_sf"/>
</dbReference>
<evidence type="ECO:0000313" key="7">
    <source>
        <dbReference type="EMBL" id="VUF12798.1"/>
    </source>
</evidence>
<feature type="transmembrane region" description="Helical" evidence="4">
    <location>
        <begin position="392"/>
        <end position="412"/>
    </location>
</feature>
<feature type="transmembrane region" description="Helical" evidence="4">
    <location>
        <begin position="145"/>
        <end position="166"/>
    </location>
</feature>
<evidence type="ECO:0000256" key="3">
    <source>
        <dbReference type="ARBA" id="ARBA00023136"/>
    </source>
</evidence>
<dbReference type="InterPro" id="IPR020846">
    <property type="entry name" value="MFS_dom"/>
</dbReference>
<dbReference type="AlphaFoldDB" id="A0A564FYI8"/>
<dbReference type="Proteomes" id="UP001055303">
    <property type="component" value="Unassembled WGS sequence"/>
</dbReference>
<feature type="transmembrane region" description="Helical" evidence="4">
    <location>
        <begin position="61"/>
        <end position="81"/>
    </location>
</feature>
<dbReference type="Pfam" id="PF07690">
    <property type="entry name" value="MFS_1"/>
    <property type="match status" value="2"/>
</dbReference>
<gene>
    <name evidence="7" type="primary">oxlT_2</name>
    <name evidence="6" type="ORF">IFDJLNFL_1535</name>
    <name evidence="7" type="ORF">MTDSW087_02493</name>
</gene>
<feature type="transmembrane region" description="Helical" evidence="4">
    <location>
        <begin position="265"/>
        <end position="283"/>
    </location>
</feature>
<dbReference type="GO" id="GO:0016020">
    <property type="term" value="C:membrane"/>
    <property type="evidence" value="ECO:0007669"/>
    <property type="project" value="InterPro"/>
</dbReference>
<name>A0A564FYI8_9HYPH</name>
<dbReference type="InterPro" id="IPR050327">
    <property type="entry name" value="Proton-linked_MCT"/>
</dbReference>
<feature type="transmembrane region" description="Helical" evidence="4">
    <location>
        <begin position="327"/>
        <end position="350"/>
    </location>
</feature>
<proteinExistence type="predicted"/>
<dbReference type="InterPro" id="IPR011701">
    <property type="entry name" value="MFS"/>
</dbReference>
<protein>
    <submittedName>
        <fullName evidence="7">Oxalate:formate antiporter</fullName>
    </submittedName>
</protein>
<evidence type="ECO:0000256" key="1">
    <source>
        <dbReference type="ARBA" id="ARBA00022692"/>
    </source>
</evidence>
<dbReference type="CDD" id="cd17353">
    <property type="entry name" value="MFS_OFA_like"/>
    <property type="match status" value="1"/>
</dbReference>
<feature type="transmembrane region" description="Helical" evidence="4">
    <location>
        <begin position="304"/>
        <end position="321"/>
    </location>
</feature>
<feature type="transmembrane region" description="Helical" evidence="4">
    <location>
        <begin position="88"/>
        <end position="107"/>
    </location>
</feature>
<evidence type="ECO:0000256" key="4">
    <source>
        <dbReference type="SAM" id="Phobius"/>
    </source>
</evidence>
<evidence type="ECO:0000259" key="5">
    <source>
        <dbReference type="PROSITE" id="PS50850"/>
    </source>
</evidence>
<evidence type="ECO:0000313" key="8">
    <source>
        <dbReference type="Proteomes" id="UP000401717"/>
    </source>
</evidence>
<evidence type="ECO:0000313" key="9">
    <source>
        <dbReference type="Proteomes" id="UP001055303"/>
    </source>
</evidence>
<dbReference type="EMBL" id="CABFVH010000013">
    <property type="protein sequence ID" value="VUF12798.1"/>
    <property type="molecule type" value="Genomic_DNA"/>
</dbReference>
<feature type="transmembrane region" description="Helical" evidence="4">
    <location>
        <begin position="227"/>
        <end position="253"/>
    </location>
</feature>
<reference evidence="6" key="2">
    <citation type="journal article" date="2021" name="Front. Microbiol.">
        <title>Comprehensive Comparative Genomics and Phenotyping of Methylobacterium Species.</title>
        <authorList>
            <person name="Alessa O."/>
            <person name="Ogura Y."/>
            <person name="Fujitani Y."/>
            <person name="Takami H."/>
            <person name="Hayashi T."/>
            <person name="Sahin N."/>
            <person name="Tani A."/>
        </authorList>
    </citation>
    <scope>NUCLEOTIDE SEQUENCE</scope>
    <source>
        <strain evidence="6">DSM 22415</strain>
    </source>
</reference>
<dbReference type="PANTHER" id="PTHR11360:SF304">
    <property type="entry name" value="MFS DOMAIN-CONTAINING PROTEIN"/>
    <property type="match status" value="1"/>
</dbReference>
<keyword evidence="1 4" id="KW-0812">Transmembrane</keyword>
<feature type="transmembrane region" description="Helical" evidence="4">
    <location>
        <begin position="21"/>
        <end position="41"/>
    </location>
</feature>
<feature type="transmembrane region" description="Helical" evidence="4">
    <location>
        <begin position="178"/>
        <end position="196"/>
    </location>
</feature>
<sequence>MANPGTAPRASGAGGSASTRWIQLVAAIAAMVAIANLQYAWTLYVPEIERVHGWSRASIQTAFTIFVVFQTWLTPVGGSLLDRYGPRALMIVGGICAGLSWLLDAYASSLTAFYVAAIIGGIGAGTVYLTAANVAVVWFADRRGLAAGLVGAGFGGGSALTIIPIANLIKESGYQAAFFWFAFIISAVIIGAGLVIRAPRAGEAPEVTRPTQTRRNYTLGEAVRMPVFYVMFLIVTCVITGGLMAVAQLGLIAKDLGVKEMPVNAYFFTMAALPFALMMDRIVNGFSRPFFGWISDHIGRENTMFVAFGLEGLGILALSELGSNPWAFLLTSSVVFFAWGEIYSLFSAVTADTFGTKHYGKIYGLLYCSKGVGALLVPLSNVMMEASGSWTGVLYLTAGMNFVAAIAALLLLKPMLRKHHALSSEAPPIPTLVSRSAHA</sequence>
<dbReference type="NCBIfam" id="TIGR04259">
    <property type="entry name" value="oxa_formateAnti"/>
    <property type="match status" value="1"/>
</dbReference>
<dbReference type="OrthoDB" id="9793415at2"/>
<dbReference type="PANTHER" id="PTHR11360">
    <property type="entry name" value="MONOCARBOXYLATE TRANSPORTER"/>
    <property type="match status" value="1"/>
</dbReference>
<reference evidence="7 8" key="1">
    <citation type="submission" date="2019-06" db="EMBL/GenBank/DDBJ databases">
        <authorList>
            <person name="Rodrigo-Torres L."/>
            <person name="Arahal R. D."/>
            <person name="Lucena T."/>
        </authorList>
    </citation>
    <scope>NUCLEOTIDE SEQUENCE [LARGE SCALE GENOMIC DNA]</scope>
    <source>
        <strain evidence="7 8">SW08-7</strain>
    </source>
</reference>
<dbReference type="Gene3D" id="1.20.1250.20">
    <property type="entry name" value="MFS general substrate transporter like domains"/>
    <property type="match status" value="2"/>
</dbReference>
<feature type="transmembrane region" description="Helical" evidence="4">
    <location>
        <begin position="362"/>
        <end position="380"/>
    </location>
</feature>
<evidence type="ECO:0000256" key="2">
    <source>
        <dbReference type="ARBA" id="ARBA00022989"/>
    </source>
</evidence>
<keyword evidence="9" id="KW-1185">Reference proteome</keyword>
<dbReference type="SUPFAM" id="SSF103473">
    <property type="entry name" value="MFS general substrate transporter"/>
    <property type="match status" value="1"/>
</dbReference>
<dbReference type="GO" id="GO:0019531">
    <property type="term" value="F:oxalate transmembrane transporter activity"/>
    <property type="evidence" value="ECO:0007669"/>
    <property type="project" value="InterPro"/>
</dbReference>
<dbReference type="InterPro" id="IPR026355">
    <property type="entry name" value="Oxa/Form_antiport"/>
</dbReference>
<feature type="domain" description="Major facilitator superfamily (MFS) profile" evidence="5">
    <location>
        <begin position="22"/>
        <end position="416"/>
    </location>
</feature>
<dbReference type="EMBL" id="BPQI01000035">
    <property type="protein sequence ID" value="GJD55648.1"/>
    <property type="molecule type" value="Genomic_DNA"/>
</dbReference>
<dbReference type="PROSITE" id="PS50850">
    <property type="entry name" value="MFS"/>
    <property type="match status" value="1"/>
</dbReference>
<evidence type="ECO:0000313" key="6">
    <source>
        <dbReference type="EMBL" id="GJD55648.1"/>
    </source>
</evidence>
<dbReference type="RefSeq" id="WP_144764257.1">
    <property type="nucleotide sequence ID" value="NZ_BPQI01000035.1"/>
</dbReference>
<accession>A0A564FYI8</accession>
<dbReference type="Proteomes" id="UP000401717">
    <property type="component" value="Unassembled WGS sequence"/>
</dbReference>
<organism evidence="7 8">
    <name type="scientific">Methylobacterium dankookense</name>
    <dbReference type="NCBI Taxonomy" id="560405"/>
    <lineage>
        <taxon>Bacteria</taxon>
        <taxon>Pseudomonadati</taxon>
        <taxon>Pseudomonadota</taxon>
        <taxon>Alphaproteobacteria</taxon>
        <taxon>Hyphomicrobiales</taxon>
        <taxon>Methylobacteriaceae</taxon>
        <taxon>Methylobacterium</taxon>
    </lineage>
</organism>
<keyword evidence="3 4" id="KW-0472">Membrane</keyword>
<keyword evidence="2 4" id="KW-1133">Transmembrane helix</keyword>